<name>A0AAN8NDZ8_9PEZI</name>
<feature type="compositionally biased region" description="Polar residues" evidence="8">
    <location>
        <begin position="297"/>
        <end position="312"/>
    </location>
</feature>
<evidence type="ECO:0000256" key="2">
    <source>
        <dbReference type="ARBA" id="ARBA00022475"/>
    </source>
</evidence>
<dbReference type="AlphaFoldDB" id="A0AAN8NDZ8"/>
<feature type="domain" description="Copper acquisition factor BIM1-like" evidence="10">
    <location>
        <begin position="17"/>
        <end position="153"/>
    </location>
</feature>
<dbReference type="GO" id="GO:0005886">
    <property type="term" value="C:plasma membrane"/>
    <property type="evidence" value="ECO:0007669"/>
    <property type="project" value="UniProtKB-SubCell"/>
</dbReference>
<evidence type="ECO:0000259" key="10">
    <source>
        <dbReference type="Pfam" id="PF20238"/>
    </source>
</evidence>
<keyword evidence="3" id="KW-0336">GPI-anchor</keyword>
<feature type="compositionally biased region" description="Low complexity" evidence="8">
    <location>
        <begin position="164"/>
        <end position="232"/>
    </location>
</feature>
<dbReference type="PANTHER" id="PTHR34992">
    <property type="entry name" value="HYPHAL ANASTAMOSIS-7 PROTEIN"/>
    <property type="match status" value="1"/>
</dbReference>
<protein>
    <recommendedName>
        <fullName evidence="10">Copper acquisition factor BIM1-like domain-containing protein</fullName>
    </recommendedName>
</protein>
<feature type="compositionally biased region" description="Low complexity" evidence="8">
    <location>
        <begin position="246"/>
        <end position="260"/>
    </location>
</feature>
<dbReference type="CDD" id="cd21176">
    <property type="entry name" value="LPMO_auxiliary-like"/>
    <property type="match status" value="1"/>
</dbReference>
<keyword evidence="2" id="KW-1003">Cell membrane</keyword>
<feature type="region of interest" description="Disordered" evidence="8">
    <location>
        <begin position="164"/>
        <end position="331"/>
    </location>
</feature>
<evidence type="ECO:0000256" key="1">
    <source>
        <dbReference type="ARBA" id="ARBA00004609"/>
    </source>
</evidence>
<evidence type="ECO:0000256" key="5">
    <source>
        <dbReference type="ARBA" id="ARBA00023136"/>
    </source>
</evidence>
<evidence type="ECO:0000256" key="7">
    <source>
        <dbReference type="ARBA" id="ARBA00023288"/>
    </source>
</evidence>
<evidence type="ECO:0000256" key="3">
    <source>
        <dbReference type="ARBA" id="ARBA00022622"/>
    </source>
</evidence>
<comment type="subcellular location">
    <subcellularLocation>
        <location evidence="1">Cell membrane</location>
        <topology evidence="1">Lipid-anchor</topology>
        <topology evidence="1">GPI-anchor</topology>
    </subcellularLocation>
</comment>
<accession>A0AAN8NDZ8</accession>
<dbReference type="InterPro" id="IPR046530">
    <property type="entry name" value="BIM1-like_dom"/>
</dbReference>
<feature type="signal peptide" evidence="9">
    <location>
        <begin position="1"/>
        <end position="18"/>
    </location>
</feature>
<keyword evidence="4 9" id="KW-0732">Signal</keyword>
<feature type="chain" id="PRO_5042861188" description="Copper acquisition factor BIM1-like domain-containing protein" evidence="9">
    <location>
        <begin position="19"/>
        <end position="369"/>
    </location>
</feature>
<organism evidence="11 12">
    <name type="scientific">Arthrobotrys conoides</name>
    <dbReference type="NCBI Taxonomy" id="74498"/>
    <lineage>
        <taxon>Eukaryota</taxon>
        <taxon>Fungi</taxon>
        <taxon>Dikarya</taxon>
        <taxon>Ascomycota</taxon>
        <taxon>Pezizomycotina</taxon>
        <taxon>Orbiliomycetes</taxon>
        <taxon>Orbiliales</taxon>
        <taxon>Orbiliaceae</taxon>
        <taxon>Arthrobotrys</taxon>
    </lineage>
</organism>
<comment type="caution">
    <text evidence="11">The sequence shown here is derived from an EMBL/GenBank/DDBJ whole genome shotgun (WGS) entry which is preliminary data.</text>
</comment>
<dbReference type="Proteomes" id="UP001307849">
    <property type="component" value="Unassembled WGS sequence"/>
</dbReference>
<sequence>MLSSHFFKLVGLASLTSAHFFLETPIAIGFDDLTLTEAPCGGFDPIDRNAGVTEWPVLGYPIALITTHLNVNWTFRAALLSDVNNWVDIFPRIHQTGVAEFCLPEVPGIEAWIGQDAVVQVIQEAPDGTLHQCAAVKFVAGGPAVPDDTCDNDPMISWSVYPTSMSTTTSPTTTPSTAPATTTPTTTSISSTTTTTTTTSRSSSQPSGTTSSTTSHPPSSDSTTTTTTPSTTHKSHTTHLPQPSHTPSTTTYVTETTHQTIPYSDTTPTAGETTHGSQHPNTTLTTSHGSGGPVPSYESSYYPTDTIRSSTDGPHESSYHETTSGSRTVNPVVTTYPTPPPAYTGAANLGKEISLSLVAVLFALLLQAF</sequence>
<dbReference type="GO" id="GO:0098552">
    <property type="term" value="C:side of membrane"/>
    <property type="evidence" value="ECO:0007669"/>
    <property type="project" value="UniProtKB-KW"/>
</dbReference>
<proteinExistence type="predicted"/>
<reference evidence="11 12" key="1">
    <citation type="submission" date="2019-10" db="EMBL/GenBank/DDBJ databases">
        <authorList>
            <person name="Palmer J.M."/>
        </authorList>
    </citation>
    <scope>NUCLEOTIDE SEQUENCE [LARGE SCALE GENOMIC DNA]</scope>
    <source>
        <strain evidence="11 12">TWF506</strain>
    </source>
</reference>
<dbReference type="InterPro" id="IPR046936">
    <property type="entry name" value="BIM1-like"/>
</dbReference>
<gene>
    <name evidence="11" type="ORF">TWF506_000477</name>
</gene>
<evidence type="ECO:0000256" key="4">
    <source>
        <dbReference type="ARBA" id="ARBA00022729"/>
    </source>
</evidence>
<keyword evidence="6" id="KW-0325">Glycoprotein</keyword>
<keyword evidence="7" id="KW-0449">Lipoprotein</keyword>
<evidence type="ECO:0000313" key="11">
    <source>
        <dbReference type="EMBL" id="KAK6520194.1"/>
    </source>
</evidence>
<feature type="compositionally biased region" description="Polar residues" evidence="8">
    <location>
        <begin position="261"/>
        <end position="288"/>
    </location>
</feature>
<dbReference type="EMBL" id="JAVHJM010000001">
    <property type="protein sequence ID" value="KAK6520194.1"/>
    <property type="molecule type" value="Genomic_DNA"/>
</dbReference>
<evidence type="ECO:0000256" key="9">
    <source>
        <dbReference type="SAM" id="SignalP"/>
    </source>
</evidence>
<evidence type="ECO:0000313" key="12">
    <source>
        <dbReference type="Proteomes" id="UP001307849"/>
    </source>
</evidence>
<dbReference type="PANTHER" id="PTHR34992:SF1">
    <property type="entry name" value="COPPER ACQUISITION FACTOR BIM1-LIKE DOMAIN-CONTAINING PROTEIN"/>
    <property type="match status" value="1"/>
</dbReference>
<dbReference type="Pfam" id="PF20238">
    <property type="entry name" value="BIM1-like_dom"/>
    <property type="match status" value="1"/>
</dbReference>
<evidence type="ECO:0000256" key="8">
    <source>
        <dbReference type="SAM" id="MobiDB-lite"/>
    </source>
</evidence>
<keyword evidence="12" id="KW-1185">Reference proteome</keyword>
<keyword evidence="5" id="KW-0472">Membrane</keyword>
<evidence type="ECO:0000256" key="6">
    <source>
        <dbReference type="ARBA" id="ARBA00023180"/>
    </source>
</evidence>